<feature type="region of interest" description="Disordered" evidence="1">
    <location>
        <begin position="126"/>
        <end position="147"/>
    </location>
</feature>
<proteinExistence type="predicted"/>
<feature type="compositionally biased region" description="Basic residues" evidence="1">
    <location>
        <begin position="177"/>
        <end position="190"/>
    </location>
</feature>
<feature type="compositionally biased region" description="Basic residues" evidence="1">
    <location>
        <begin position="20"/>
        <end position="29"/>
    </location>
</feature>
<feature type="compositionally biased region" description="Basic and acidic residues" evidence="1">
    <location>
        <begin position="1"/>
        <end position="19"/>
    </location>
</feature>
<evidence type="ECO:0000313" key="2">
    <source>
        <dbReference type="EMBL" id="SCL20850.1"/>
    </source>
</evidence>
<accession>A0A1C6RV11</accession>
<organism evidence="2 3">
    <name type="scientific">Micromonospora rhizosphaerae</name>
    <dbReference type="NCBI Taxonomy" id="568872"/>
    <lineage>
        <taxon>Bacteria</taxon>
        <taxon>Bacillati</taxon>
        <taxon>Actinomycetota</taxon>
        <taxon>Actinomycetes</taxon>
        <taxon>Micromonosporales</taxon>
        <taxon>Micromonosporaceae</taxon>
        <taxon>Micromonospora</taxon>
    </lineage>
</organism>
<keyword evidence="3" id="KW-1185">Reference proteome</keyword>
<dbReference type="EMBL" id="FMHV01000002">
    <property type="protein sequence ID" value="SCL20850.1"/>
    <property type="molecule type" value="Genomic_DNA"/>
</dbReference>
<dbReference type="Proteomes" id="UP000199413">
    <property type="component" value="Unassembled WGS sequence"/>
</dbReference>
<reference evidence="3" key="1">
    <citation type="submission" date="2016-06" db="EMBL/GenBank/DDBJ databases">
        <authorList>
            <person name="Varghese N."/>
            <person name="Submissions Spin"/>
        </authorList>
    </citation>
    <scope>NUCLEOTIDE SEQUENCE [LARGE SCALE GENOMIC DNA]</scope>
    <source>
        <strain evidence="3">DSM 45431</strain>
    </source>
</reference>
<evidence type="ECO:0000256" key="1">
    <source>
        <dbReference type="SAM" id="MobiDB-lite"/>
    </source>
</evidence>
<feature type="region of interest" description="Disordered" evidence="1">
    <location>
        <begin position="1"/>
        <end position="107"/>
    </location>
</feature>
<sequence length="241" mass="26886">MRSENRSEGVVPDKGDRARSRPIHRRVRTKSSSCASPGSPGTCGRFASAHGKRRRSAWAPDRGPSRRSRTRRPAPRPGPKRARRSTSHRCCRTGAWGSPPACSPHSYDCPPRPDPLTTENRFFPHSRRSCQRPEQARPAGPHAVGPSLPAWVKRMALRVRVLGRWIRGRLAAVLGRSGRRPAPQRRRRRASNAPGSAVLSDAIPGARRDRTSPLRRRRRPGHVLGDRGPRRIRRGRTGRGS</sequence>
<feature type="region of interest" description="Disordered" evidence="1">
    <location>
        <begin position="176"/>
        <end position="241"/>
    </location>
</feature>
<name>A0A1C6RV11_9ACTN</name>
<dbReference type="AlphaFoldDB" id="A0A1C6RV11"/>
<protein>
    <submittedName>
        <fullName evidence="2">Uncharacterized protein</fullName>
    </submittedName>
</protein>
<evidence type="ECO:0000313" key="3">
    <source>
        <dbReference type="Proteomes" id="UP000199413"/>
    </source>
</evidence>
<gene>
    <name evidence="2" type="ORF">GA0070624_2138</name>
</gene>
<dbReference type="STRING" id="568872.GA0070624_2138"/>
<feature type="compositionally biased region" description="Basic residues" evidence="1">
    <location>
        <begin position="230"/>
        <end position="241"/>
    </location>
</feature>
<feature type="compositionally biased region" description="Basic residues" evidence="1">
    <location>
        <begin position="65"/>
        <end position="91"/>
    </location>
</feature>